<organism evidence="2 4">
    <name type="scientific">Sulfuracidifex tepidarius</name>
    <dbReference type="NCBI Taxonomy" id="1294262"/>
    <lineage>
        <taxon>Archaea</taxon>
        <taxon>Thermoproteota</taxon>
        <taxon>Thermoprotei</taxon>
        <taxon>Sulfolobales</taxon>
        <taxon>Sulfolobaceae</taxon>
        <taxon>Sulfuracidifex</taxon>
    </lineage>
</organism>
<dbReference type="STRING" id="1294262.GCA_001316085_01074"/>
<evidence type="ECO:0000259" key="1">
    <source>
        <dbReference type="SMART" id="SM00481"/>
    </source>
</evidence>
<evidence type="ECO:0000313" key="3">
    <source>
        <dbReference type="EMBL" id="BBG26585.1"/>
    </source>
</evidence>
<evidence type="ECO:0000313" key="4">
    <source>
        <dbReference type="Proteomes" id="UP000322983"/>
    </source>
</evidence>
<dbReference type="Proteomes" id="UP000322983">
    <property type="component" value="Chromosome"/>
</dbReference>
<proteinExistence type="predicted"/>
<protein>
    <recommendedName>
        <fullName evidence="1">Polymerase/histidinol phosphatase N-terminal domain-containing protein</fullName>
    </recommendedName>
</protein>
<dbReference type="InterPro" id="IPR016195">
    <property type="entry name" value="Pol/histidinol_Pase-like"/>
</dbReference>
<dbReference type="KEGG" id="step:IC006_1125"/>
<reference evidence="5" key="1">
    <citation type="submission" date="2018-09" db="EMBL/GenBank/DDBJ databases">
        <title>Complete Genome Sequencing of Sulfolobus sp. JCM 16834.</title>
        <authorList>
            <person name="Kato S."/>
            <person name="Itoh T."/>
            <person name="Ohkuma M."/>
        </authorList>
    </citation>
    <scope>NUCLEOTIDE SEQUENCE [LARGE SCALE GENOMIC DNA]</scope>
    <source>
        <strain evidence="5">IC-007</strain>
    </source>
</reference>
<gene>
    <name evidence="2" type="ORF">IC006_1125</name>
    <name evidence="3" type="ORF">IC007_1100</name>
</gene>
<accession>A0A510DUU5</accession>
<dbReference type="InterPro" id="IPR052018">
    <property type="entry name" value="PHP_domain"/>
</dbReference>
<dbReference type="GO" id="GO:0004534">
    <property type="term" value="F:5'-3' RNA exonuclease activity"/>
    <property type="evidence" value="ECO:0007669"/>
    <property type="project" value="TreeGrafter"/>
</dbReference>
<dbReference type="CDD" id="cd07432">
    <property type="entry name" value="PHP_HisPPase"/>
    <property type="match status" value="1"/>
</dbReference>
<dbReference type="InterPro" id="IPR004013">
    <property type="entry name" value="PHP_dom"/>
</dbReference>
<dbReference type="InterPro" id="IPR003141">
    <property type="entry name" value="Pol/His_phosphatase_N"/>
</dbReference>
<dbReference type="PANTHER" id="PTHR42924:SF3">
    <property type="entry name" value="POLYMERASE_HISTIDINOL PHOSPHATASE N-TERMINAL DOMAIN-CONTAINING PROTEIN"/>
    <property type="match status" value="1"/>
</dbReference>
<dbReference type="SMART" id="SM00481">
    <property type="entry name" value="POLIIIAc"/>
    <property type="match status" value="1"/>
</dbReference>
<feature type="domain" description="Polymerase/histidinol phosphatase N-terminal" evidence="1">
    <location>
        <begin position="5"/>
        <end position="63"/>
    </location>
</feature>
<name>A0A510DUU5_9CREN</name>
<dbReference type="Proteomes" id="UP000325030">
    <property type="component" value="Chromosome"/>
</dbReference>
<dbReference type="EMBL" id="AP018930">
    <property type="protein sequence ID" value="BBG26585.1"/>
    <property type="molecule type" value="Genomic_DNA"/>
</dbReference>
<dbReference type="AlphaFoldDB" id="A0A510DUU5"/>
<keyword evidence="4" id="KW-1185">Reference proteome</keyword>
<dbReference type="PANTHER" id="PTHR42924">
    <property type="entry name" value="EXONUCLEASE"/>
    <property type="match status" value="1"/>
</dbReference>
<evidence type="ECO:0000313" key="2">
    <source>
        <dbReference type="EMBL" id="BBG23830.1"/>
    </source>
</evidence>
<dbReference type="Gene3D" id="3.20.20.140">
    <property type="entry name" value="Metal-dependent hydrolases"/>
    <property type="match status" value="1"/>
</dbReference>
<sequence length="209" mass="23044">MTIFIDFHTHTFFSDGKASPKEMFETAKKKGIFISITDHDTSKGIKEVNELPVIPGQEVTTQFGHVVILCNFPPSPPSDIKGLVDYAKENSCVVFPSHPFDIFRAGIGDHVFDYKFDAIETFNSKANRVANGKAKEAALKLDLPGLADSDSHVPSAIGSAYNAIELSEFNVDDILDSVRKKKSKPVEVGLSGKAKLDIVVWHIQRKLKK</sequence>
<dbReference type="Pfam" id="PF13263">
    <property type="entry name" value="PHP_C"/>
    <property type="match status" value="1"/>
</dbReference>
<evidence type="ECO:0000313" key="5">
    <source>
        <dbReference type="Proteomes" id="UP000325030"/>
    </source>
</evidence>
<dbReference type="GO" id="GO:0035312">
    <property type="term" value="F:5'-3' DNA exonuclease activity"/>
    <property type="evidence" value="ECO:0007669"/>
    <property type="project" value="TreeGrafter"/>
</dbReference>
<accession>A0A510E258</accession>
<reference evidence="2 4" key="2">
    <citation type="journal article" date="2020" name="Int. J. Syst. Evol. Microbiol.">
        <title>Sulfuracidifex tepidarius gen. nov., sp. nov. and transfer of Sulfolobus metallicus Huber and Stetter 1992 to the genus Sulfuracidifex as Sulfuracidifex metallicus comb. nov.</title>
        <authorList>
            <person name="Itoh T."/>
            <person name="Miura T."/>
            <person name="Sakai H.D."/>
            <person name="Kato S."/>
            <person name="Ohkuma M."/>
            <person name="Takashina T."/>
        </authorList>
    </citation>
    <scope>NUCLEOTIDE SEQUENCE [LARGE SCALE GENOMIC DNA]</scope>
    <source>
        <strain evidence="2 4">IC-006</strain>
        <strain evidence="3">IC-007</strain>
    </source>
</reference>
<dbReference type="EMBL" id="AP018929">
    <property type="protein sequence ID" value="BBG23830.1"/>
    <property type="molecule type" value="Genomic_DNA"/>
</dbReference>
<dbReference type="SUPFAM" id="SSF89550">
    <property type="entry name" value="PHP domain-like"/>
    <property type="match status" value="1"/>
</dbReference>
<dbReference type="Pfam" id="PF02811">
    <property type="entry name" value="PHP"/>
    <property type="match status" value="1"/>
</dbReference>